<sequence length="122" mass="14139">MTYLNKNILILLCVVFLLSMSAGSIQNRIDQSRSKDQRFEDLKYLPSGKFLKTAALTYDELLSDLLWIKTIGYFGHHAVTDRNYEWFYHIIDITTILDELFHDPYEFGGLSLQQKSGILTKA</sequence>
<proteinExistence type="predicted"/>
<dbReference type="RefSeq" id="WP_207687891.1">
    <property type="nucleotide sequence ID" value="NZ_CP061799.1"/>
</dbReference>
<dbReference type="Proteomes" id="UP000663720">
    <property type="component" value="Chromosome"/>
</dbReference>
<protein>
    <submittedName>
        <fullName evidence="1">Uncharacterized protein</fullName>
    </submittedName>
</protein>
<gene>
    <name evidence="1" type="ORF">dnl_42670</name>
</gene>
<evidence type="ECO:0000313" key="1">
    <source>
        <dbReference type="EMBL" id="QTA81910.1"/>
    </source>
</evidence>
<dbReference type="KEGG" id="dli:dnl_42670"/>
<reference evidence="1" key="1">
    <citation type="journal article" date="2021" name="Microb. Physiol.">
        <title>Proteogenomic Insights into the Physiology of Marine, Sulfate-Reducing, Filamentous Desulfonema limicola and Desulfonema magnum.</title>
        <authorList>
            <person name="Schnaars V."/>
            <person name="Wohlbrand L."/>
            <person name="Scheve S."/>
            <person name="Hinrichs C."/>
            <person name="Reinhardt R."/>
            <person name="Rabus R."/>
        </authorList>
    </citation>
    <scope>NUCLEOTIDE SEQUENCE</scope>
    <source>
        <strain evidence="1">5ac10</strain>
    </source>
</reference>
<name>A0A975BAW4_9BACT</name>
<dbReference type="EMBL" id="CP061799">
    <property type="protein sequence ID" value="QTA81910.1"/>
    <property type="molecule type" value="Genomic_DNA"/>
</dbReference>
<keyword evidence="2" id="KW-1185">Reference proteome</keyword>
<organism evidence="1 2">
    <name type="scientific">Desulfonema limicola</name>
    <dbReference type="NCBI Taxonomy" id="45656"/>
    <lineage>
        <taxon>Bacteria</taxon>
        <taxon>Pseudomonadati</taxon>
        <taxon>Thermodesulfobacteriota</taxon>
        <taxon>Desulfobacteria</taxon>
        <taxon>Desulfobacterales</taxon>
        <taxon>Desulfococcaceae</taxon>
        <taxon>Desulfonema</taxon>
    </lineage>
</organism>
<accession>A0A975BAW4</accession>
<dbReference type="AlphaFoldDB" id="A0A975BAW4"/>
<evidence type="ECO:0000313" key="2">
    <source>
        <dbReference type="Proteomes" id="UP000663720"/>
    </source>
</evidence>